<gene>
    <name evidence="1" type="ORF">METSCH_E04480</name>
</gene>
<proteinExistence type="predicted"/>
<evidence type="ECO:0000313" key="2">
    <source>
        <dbReference type="Proteomes" id="UP000292447"/>
    </source>
</evidence>
<name>A0A4P6XUN3_9ASCO</name>
<reference evidence="2" key="1">
    <citation type="submission" date="2019-03" db="EMBL/GenBank/DDBJ databases">
        <title>Snf2 controls pulcherriminic acid biosynthesis and connects pigmentation and antifungal activity of the yeast Metschnikowia pulcherrima.</title>
        <authorList>
            <person name="Gore-Lloyd D."/>
            <person name="Sumann I."/>
            <person name="Brachmann A.O."/>
            <person name="Schneeberger K."/>
            <person name="Ortiz-Merino R.A."/>
            <person name="Moreno-Beltran M."/>
            <person name="Schlaefli M."/>
            <person name="Kirner P."/>
            <person name="Santos Kron A."/>
            <person name="Wolfe K.H."/>
            <person name="Piel J."/>
            <person name="Ahrens C.H."/>
            <person name="Henk D."/>
            <person name="Freimoser F.M."/>
        </authorList>
    </citation>
    <scope>NUCLEOTIDE SEQUENCE [LARGE SCALE GENOMIC DNA]</scope>
    <source>
        <strain evidence="2">APC 1.2</strain>
    </source>
</reference>
<evidence type="ECO:0000313" key="1">
    <source>
        <dbReference type="EMBL" id="QBM90206.1"/>
    </source>
</evidence>
<dbReference type="Proteomes" id="UP000292447">
    <property type="component" value="Chromosome V"/>
</dbReference>
<organism evidence="1 2">
    <name type="scientific">Metschnikowia aff. pulcherrima</name>
    <dbReference type="NCBI Taxonomy" id="2163413"/>
    <lineage>
        <taxon>Eukaryota</taxon>
        <taxon>Fungi</taxon>
        <taxon>Dikarya</taxon>
        <taxon>Ascomycota</taxon>
        <taxon>Saccharomycotina</taxon>
        <taxon>Pichiomycetes</taxon>
        <taxon>Metschnikowiaceae</taxon>
        <taxon>Metschnikowia</taxon>
    </lineage>
</organism>
<dbReference type="AlphaFoldDB" id="A0A4P6XUN3"/>
<sequence length="669" mass="77488">MPEISRVLAYRMYNLAQLGFCGAINSQARGTLFQKRSWFAHLDARDFACSRVQNVQPRATGFLRGYQFASEGDTFTKEILVRTLGCQRFRVFSRTECTTSRNWVPARLSIRKRGGHFYKRDLGSHTWMPEISRVLAYRMYNLAQLGSCEAINSQARGTLFQKRSWFAHLDARDFACSRVQNVQPRATGFLRGYQFASEGDTFTKEILVRTLGCQRFRVFSRTECTTSRNWVPARLSIRKRGGHFFKRDLGSHTWMPEISRVLAYRMYNLAQLGFCGAINSQARGTLFQKRSWFAHLDARDFACSRVPNVQPRATGFLRGYQFASEGDTFSKEILVRTLGCQRFRVFSRTECTTSRNWVFAGLSIRKRGGHFYKRDLGSHTWMPEISRVLAYRMYNLAQLGSCEAINSQARGTLFQKRSWFAHLDARDFACSRVPNVQPRATGFLRGYQFASEGDTFSKEILVRTLGCQRFRVFSRTECTTSRNWVPARLSIRKRGGHFFKRDLGSHTWMPEISRVLAYRMYNLAQLGSCEAINSQPRGTLFQKRSWFAHLDARDFACSRVQNVQPRATGFLRGYQFASEGDTFTKEILVRTLGCQRFRVFSRTECTTSRNWVFARLSTRKRGGHFFKRDLGSHTWARENSPGNLPGEVRLLTIFVSWEHFSPRLHHRTR</sequence>
<keyword evidence="2" id="KW-1185">Reference proteome</keyword>
<accession>A0A4P6XUN3</accession>
<dbReference type="EMBL" id="CP034460">
    <property type="protein sequence ID" value="QBM90206.1"/>
    <property type="molecule type" value="Genomic_DNA"/>
</dbReference>
<protein>
    <submittedName>
        <fullName evidence="1">Uncharacterized protein</fullName>
    </submittedName>
</protein>